<dbReference type="Pfam" id="PF03547">
    <property type="entry name" value="Mem_trans"/>
    <property type="match status" value="1"/>
</dbReference>
<evidence type="ECO:0000313" key="10">
    <source>
        <dbReference type="Proteomes" id="UP001315686"/>
    </source>
</evidence>
<feature type="transmembrane region" description="Helical" evidence="8">
    <location>
        <begin position="282"/>
        <end position="308"/>
    </location>
</feature>
<evidence type="ECO:0000256" key="3">
    <source>
        <dbReference type="ARBA" id="ARBA00022448"/>
    </source>
</evidence>
<comment type="caution">
    <text evidence="9">The sequence shown here is derived from an EMBL/GenBank/DDBJ whole genome shotgun (WGS) entry which is preliminary data.</text>
</comment>
<protein>
    <submittedName>
        <fullName evidence="9">AEC family transporter</fullName>
    </submittedName>
</protein>
<dbReference type="InterPro" id="IPR038770">
    <property type="entry name" value="Na+/solute_symporter_sf"/>
</dbReference>
<evidence type="ECO:0000256" key="7">
    <source>
        <dbReference type="ARBA" id="ARBA00023136"/>
    </source>
</evidence>
<keyword evidence="10" id="KW-1185">Reference proteome</keyword>
<feature type="transmembrane region" description="Helical" evidence="8">
    <location>
        <begin position="66"/>
        <end position="84"/>
    </location>
</feature>
<sequence>MIAIFLAIAPVFLLIMGGYGLRRGGIPSVDFWNMNDKLVYWVLMPALFFGKISASDLTGAGIGRYALVLYIGCFGALACAGVMSRRMTPAISTSVMQGGARFNSFVGIAIAEALLGEAGLSAAVLAAALLVPAVNLTVVTLMTQRLGTGDQGGPRAVLRNLAKNPLILSILAGALFNIAGWHHVPLLHDCAMILGNAALPIMLLCVGANLKLRGTPGSAKAIGFASFAKFFINPALVIALLFFIPLGPVPAQVAVIFAALPASVAAYTLARQLGGDAPLMAAIITIQTLSSFLTLPLTLLLALALLGLGT</sequence>
<dbReference type="Gene3D" id="1.20.1530.20">
    <property type="match status" value="1"/>
</dbReference>
<evidence type="ECO:0000313" key="9">
    <source>
        <dbReference type="EMBL" id="MBT0958897.1"/>
    </source>
</evidence>
<feature type="transmembrane region" description="Helical" evidence="8">
    <location>
        <begin position="38"/>
        <end position="54"/>
    </location>
</feature>
<dbReference type="PANTHER" id="PTHR36838">
    <property type="entry name" value="AUXIN EFFLUX CARRIER FAMILY PROTEIN"/>
    <property type="match status" value="1"/>
</dbReference>
<reference evidence="9 10" key="1">
    <citation type="journal article" date="2021" name="Arch. Microbiol.">
        <title>Harenicola maris gen. nov., sp. nov. isolated from the Sea of Japan shallow sediments.</title>
        <authorList>
            <person name="Romanenko L.A."/>
            <person name="Kurilenko V.V."/>
            <person name="Chernysheva N.Y."/>
            <person name="Tekutyeva L.A."/>
            <person name="Velansky P.V."/>
            <person name="Svetashev V.I."/>
            <person name="Isaeva M.P."/>
        </authorList>
    </citation>
    <scope>NUCLEOTIDE SEQUENCE [LARGE SCALE GENOMIC DNA]</scope>
    <source>
        <strain evidence="9 10">KMM 3653</strain>
    </source>
</reference>
<proteinExistence type="inferred from homology"/>
<dbReference type="EMBL" id="JADQAZ010000003">
    <property type="protein sequence ID" value="MBT0958897.1"/>
    <property type="molecule type" value="Genomic_DNA"/>
</dbReference>
<keyword evidence="3" id="KW-0813">Transport</keyword>
<feature type="transmembrane region" description="Helical" evidence="8">
    <location>
        <begin position="164"/>
        <end position="184"/>
    </location>
</feature>
<keyword evidence="5 8" id="KW-0812">Transmembrane</keyword>
<dbReference type="RefSeq" id="WP_327795111.1">
    <property type="nucleotide sequence ID" value="NZ_JADQAZ010000003.1"/>
</dbReference>
<feature type="transmembrane region" description="Helical" evidence="8">
    <location>
        <begin position="122"/>
        <end position="143"/>
    </location>
</feature>
<gene>
    <name evidence="9" type="ORF">IV417_16020</name>
</gene>
<evidence type="ECO:0000256" key="2">
    <source>
        <dbReference type="ARBA" id="ARBA00010145"/>
    </source>
</evidence>
<dbReference type="InterPro" id="IPR004776">
    <property type="entry name" value="Mem_transp_PIN-like"/>
</dbReference>
<accession>A0AAP2CQY5</accession>
<comment type="similarity">
    <text evidence="2">Belongs to the auxin efflux carrier (TC 2.A.69) family.</text>
</comment>
<comment type="subcellular location">
    <subcellularLocation>
        <location evidence="1">Cell membrane</location>
        <topology evidence="1">Multi-pass membrane protein</topology>
    </subcellularLocation>
</comment>
<dbReference type="GO" id="GO:0005886">
    <property type="term" value="C:plasma membrane"/>
    <property type="evidence" value="ECO:0007669"/>
    <property type="project" value="UniProtKB-SubCell"/>
</dbReference>
<keyword evidence="4" id="KW-1003">Cell membrane</keyword>
<evidence type="ECO:0000256" key="6">
    <source>
        <dbReference type="ARBA" id="ARBA00022989"/>
    </source>
</evidence>
<evidence type="ECO:0000256" key="5">
    <source>
        <dbReference type="ARBA" id="ARBA00022692"/>
    </source>
</evidence>
<feature type="transmembrane region" description="Helical" evidence="8">
    <location>
        <begin position="222"/>
        <end position="244"/>
    </location>
</feature>
<dbReference type="PANTHER" id="PTHR36838:SF4">
    <property type="entry name" value="AUXIN EFFLUX CARRIER FAMILY PROTEIN"/>
    <property type="match status" value="1"/>
</dbReference>
<evidence type="ECO:0000256" key="1">
    <source>
        <dbReference type="ARBA" id="ARBA00004651"/>
    </source>
</evidence>
<dbReference type="AlphaFoldDB" id="A0AAP2CQY5"/>
<organism evidence="9 10">
    <name type="scientific">Harenicola maris</name>
    <dbReference type="NCBI Taxonomy" id="2841044"/>
    <lineage>
        <taxon>Bacteria</taxon>
        <taxon>Pseudomonadati</taxon>
        <taxon>Pseudomonadota</taxon>
        <taxon>Alphaproteobacteria</taxon>
        <taxon>Rhodobacterales</taxon>
        <taxon>Paracoccaceae</taxon>
        <taxon>Harenicola</taxon>
    </lineage>
</organism>
<dbReference type="GO" id="GO:0055085">
    <property type="term" value="P:transmembrane transport"/>
    <property type="evidence" value="ECO:0007669"/>
    <property type="project" value="InterPro"/>
</dbReference>
<dbReference type="Proteomes" id="UP001315686">
    <property type="component" value="Unassembled WGS sequence"/>
</dbReference>
<feature type="transmembrane region" description="Helical" evidence="8">
    <location>
        <begin position="250"/>
        <end position="270"/>
    </location>
</feature>
<name>A0AAP2CQY5_9RHOB</name>
<feature type="transmembrane region" description="Helical" evidence="8">
    <location>
        <begin position="190"/>
        <end position="210"/>
    </location>
</feature>
<evidence type="ECO:0000256" key="4">
    <source>
        <dbReference type="ARBA" id="ARBA00022475"/>
    </source>
</evidence>
<keyword evidence="6 8" id="KW-1133">Transmembrane helix</keyword>
<evidence type="ECO:0000256" key="8">
    <source>
        <dbReference type="SAM" id="Phobius"/>
    </source>
</evidence>
<keyword evidence="7 8" id="KW-0472">Membrane</keyword>